<accession>A0A7H4P5W3</accession>
<dbReference type="InterPro" id="IPR001623">
    <property type="entry name" value="DnaJ_domain"/>
</dbReference>
<dbReference type="SUPFAM" id="SSF46565">
    <property type="entry name" value="Chaperone J-domain"/>
    <property type="match status" value="1"/>
</dbReference>
<proteinExistence type="predicted"/>
<feature type="domain" description="J" evidence="3">
    <location>
        <begin position="111"/>
        <end position="163"/>
    </location>
</feature>
<dbReference type="PROSITE" id="PS50076">
    <property type="entry name" value="DNAJ_2"/>
    <property type="match status" value="1"/>
</dbReference>
<name>A0A7H4P5W3_9ENTR</name>
<protein>
    <recommendedName>
        <fullName evidence="3">J domain-containing protein</fullName>
    </recommendedName>
</protein>
<sequence>MQDFYNNMPYYGYSNRLFAVLIKDEVYVAVHDQYSNLFYGGFNEQCHDLQSQGFVLWRSINAANSAAAIEQARRLDELEINKLAMENARLEQEVQRLEKLIRNNHSIGDTDPYLVLGFKSGIEPTTEEIKEKRKKFSLVLHPDKGGSDFLMQIINSAFDRLKK</sequence>
<dbReference type="Gene3D" id="1.10.287.110">
    <property type="entry name" value="DnaJ domain"/>
    <property type="match status" value="1"/>
</dbReference>
<organism evidence="4 5">
    <name type="scientific">Klebsiella grimontii</name>
    <dbReference type="NCBI Taxonomy" id="2058152"/>
    <lineage>
        <taxon>Bacteria</taxon>
        <taxon>Pseudomonadati</taxon>
        <taxon>Pseudomonadota</taxon>
        <taxon>Gammaproteobacteria</taxon>
        <taxon>Enterobacterales</taxon>
        <taxon>Enterobacteriaceae</taxon>
        <taxon>Klebsiella/Raoultella group</taxon>
        <taxon>Klebsiella</taxon>
    </lineage>
</organism>
<evidence type="ECO:0000259" key="3">
    <source>
        <dbReference type="PROSITE" id="PS50076"/>
    </source>
</evidence>
<evidence type="ECO:0000256" key="1">
    <source>
        <dbReference type="ARBA" id="ARBA00023186"/>
    </source>
</evidence>
<dbReference type="CDD" id="cd06257">
    <property type="entry name" value="DnaJ"/>
    <property type="match status" value="1"/>
</dbReference>
<reference evidence="4 5" key="1">
    <citation type="submission" date="2018-06" db="EMBL/GenBank/DDBJ databases">
        <authorList>
            <consortium name="Pathogen Informatics"/>
            <person name="Doyle S."/>
        </authorList>
    </citation>
    <scope>NUCLEOTIDE SEQUENCE [LARGE SCALE GENOMIC DNA]</scope>
    <source>
        <strain evidence="4 5">NCTC9149</strain>
    </source>
</reference>
<gene>
    <name evidence="4" type="ORF">NCTC9149_04264</name>
</gene>
<dbReference type="InterPro" id="IPR036869">
    <property type="entry name" value="J_dom_sf"/>
</dbReference>
<comment type="caution">
    <text evidence="4">The sequence shown here is derived from an EMBL/GenBank/DDBJ whole genome shotgun (WGS) entry which is preliminary data.</text>
</comment>
<dbReference type="AlphaFoldDB" id="A0A7H4P5W3"/>
<feature type="coiled-coil region" evidence="2">
    <location>
        <begin position="73"/>
        <end position="107"/>
    </location>
</feature>
<keyword evidence="2" id="KW-0175">Coiled coil</keyword>
<keyword evidence="1" id="KW-0143">Chaperone</keyword>
<dbReference type="Proteomes" id="UP000254571">
    <property type="component" value="Unassembled WGS sequence"/>
</dbReference>
<dbReference type="EMBL" id="UGMX01000002">
    <property type="protein sequence ID" value="STW07828.1"/>
    <property type="molecule type" value="Genomic_DNA"/>
</dbReference>
<evidence type="ECO:0000256" key="2">
    <source>
        <dbReference type="SAM" id="Coils"/>
    </source>
</evidence>
<evidence type="ECO:0000313" key="4">
    <source>
        <dbReference type="EMBL" id="STW07828.1"/>
    </source>
</evidence>
<evidence type="ECO:0000313" key="5">
    <source>
        <dbReference type="Proteomes" id="UP000254571"/>
    </source>
</evidence>